<proteinExistence type="predicted"/>
<evidence type="ECO:0000313" key="3">
    <source>
        <dbReference type="EMBL" id="RXS97040.1"/>
    </source>
</evidence>
<dbReference type="OrthoDB" id="112859at2"/>
<organism evidence="3 4">
    <name type="scientific">Silvibacterium dinghuense</name>
    <dbReference type="NCBI Taxonomy" id="1560006"/>
    <lineage>
        <taxon>Bacteria</taxon>
        <taxon>Pseudomonadati</taxon>
        <taxon>Acidobacteriota</taxon>
        <taxon>Terriglobia</taxon>
        <taxon>Terriglobales</taxon>
        <taxon>Acidobacteriaceae</taxon>
        <taxon>Silvibacterium</taxon>
    </lineage>
</organism>
<keyword evidence="2" id="KW-0732">Signal</keyword>
<protein>
    <submittedName>
        <fullName evidence="3">Uncharacterized protein</fullName>
    </submittedName>
</protein>
<reference evidence="3 4" key="1">
    <citation type="journal article" date="2016" name="Int. J. Syst. Evol. Microbiol.">
        <title>Acidipila dinghuensis sp. nov., an acidobacterium isolated from forest soil.</title>
        <authorList>
            <person name="Jiang Y.W."/>
            <person name="Wang J."/>
            <person name="Chen M.H."/>
            <person name="Lv Y.Y."/>
            <person name="Qiu L.H."/>
        </authorList>
    </citation>
    <scope>NUCLEOTIDE SEQUENCE [LARGE SCALE GENOMIC DNA]</scope>
    <source>
        <strain evidence="3 4">DHOF10</strain>
    </source>
</reference>
<accession>A0A4Q1SII4</accession>
<name>A0A4Q1SII4_9BACT</name>
<dbReference type="RefSeq" id="WP_129206820.1">
    <property type="nucleotide sequence ID" value="NZ_BMGU01000001.1"/>
</dbReference>
<sequence length="343" mass="37712">MRKTGKLAGWGLAGVLLAGSLCAGAQPNRDRLILKDGSYQLITRYEIKGDRVRYFSAERDQWEELPTSLVDWKATETWNRAHDPDAAKLTQQPGQAGDTQNPDAAEAARLDAEETAARNDEMARMPLISPGLRLPDETGVWILDTYESQPELVHALQANGDLDRTNEHSVVRAQIRTQTGAAGGAKELIRIEGAYAAVQLHVNDPVIYVSLDVPGEDEAPDSAMTVDTHGASAAMKSKNAHSSPDSSYVLVRLTSNHNLRTATAAQIYRMAEPGHTEEIIETKKELLPGARWMKLTPVTPLLIGEYALMERLSTREINLDVWSFGVNPRAKENKDVRTAVDEP</sequence>
<feature type="compositionally biased region" description="Polar residues" evidence="1">
    <location>
        <begin position="89"/>
        <end position="102"/>
    </location>
</feature>
<comment type="caution">
    <text evidence="3">The sequence shown here is derived from an EMBL/GenBank/DDBJ whole genome shotgun (WGS) entry which is preliminary data.</text>
</comment>
<dbReference type="AlphaFoldDB" id="A0A4Q1SII4"/>
<evidence type="ECO:0000256" key="1">
    <source>
        <dbReference type="SAM" id="MobiDB-lite"/>
    </source>
</evidence>
<gene>
    <name evidence="3" type="ORF">ESZ00_03675</name>
</gene>
<dbReference type="Proteomes" id="UP000290253">
    <property type="component" value="Unassembled WGS sequence"/>
</dbReference>
<keyword evidence="4" id="KW-1185">Reference proteome</keyword>
<dbReference type="EMBL" id="SDMK01000001">
    <property type="protein sequence ID" value="RXS97040.1"/>
    <property type="molecule type" value="Genomic_DNA"/>
</dbReference>
<evidence type="ECO:0000256" key="2">
    <source>
        <dbReference type="SAM" id="SignalP"/>
    </source>
</evidence>
<feature type="region of interest" description="Disordered" evidence="1">
    <location>
        <begin position="86"/>
        <end position="110"/>
    </location>
</feature>
<feature type="chain" id="PRO_5020357413" evidence="2">
    <location>
        <begin position="26"/>
        <end position="343"/>
    </location>
</feature>
<evidence type="ECO:0000313" key="4">
    <source>
        <dbReference type="Proteomes" id="UP000290253"/>
    </source>
</evidence>
<feature type="signal peptide" evidence="2">
    <location>
        <begin position="1"/>
        <end position="25"/>
    </location>
</feature>